<name>A0A1I3V2Y9_9HYPH</name>
<protein>
    <submittedName>
        <fullName evidence="1">Uncharacterized protein</fullName>
    </submittedName>
</protein>
<reference evidence="1 2" key="1">
    <citation type="submission" date="2016-10" db="EMBL/GenBank/DDBJ databases">
        <authorList>
            <person name="Varghese N."/>
            <person name="Submissions S."/>
        </authorList>
    </citation>
    <scope>NUCLEOTIDE SEQUENCE [LARGE SCALE GENOMIC DNA]</scope>
    <source>
        <strain evidence="1 2">DSM 16392</strain>
    </source>
</reference>
<accession>A0A1I3V2Y9</accession>
<dbReference type="RefSeq" id="WP_093516029.1">
    <property type="nucleotide sequence ID" value="NZ_FOSK01000001.1"/>
</dbReference>
<organism evidence="1 2">
    <name type="scientific">Pseudovibrio ascidiaceicola</name>
    <dbReference type="NCBI Taxonomy" id="285279"/>
    <lineage>
        <taxon>Bacteria</taxon>
        <taxon>Pseudomonadati</taxon>
        <taxon>Pseudomonadota</taxon>
        <taxon>Alphaproteobacteria</taxon>
        <taxon>Hyphomicrobiales</taxon>
        <taxon>Stappiaceae</taxon>
        <taxon>Pseudovibrio</taxon>
    </lineage>
</organism>
<evidence type="ECO:0000313" key="1">
    <source>
        <dbReference type="EMBL" id="SFJ89339.1"/>
    </source>
</evidence>
<dbReference type="Proteomes" id="UP000199598">
    <property type="component" value="Unassembled WGS sequence"/>
</dbReference>
<proteinExistence type="predicted"/>
<gene>
    <name evidence="1" type="ORF">SAMN04488518_101158</name>
</gene>
<evidence type="ECO:0000313" key="2">
    <source>
        <dbReference type="Proteomes" id="UP000199598"/>
    </source>
</evidence>
<sequence>MRVTRTGKAINTGTDADRRYRDIGSRRHAKITEQNAETVSRRNTYGKAGKELQVSEDVATTQTQHEKDAQFYELPKRINVFRCNSAFLAHLIGIKENAAHLRDRRRVEPEEGAISYTTTEKAPRLIGEGRIIEYNA</sequence>
<keyword evidence="2" id="KW-1185">Reference proteome</keyword>
<dbReference type="EMBL" id="FOSK01000001">
    <property type="protein sequence ID" value="SFJ89339.1"/>
    <property type="molecule type" value="Genomic_DNA"/>
</dbReference>
<comment type="caution">
    <text evidence="1">The sequence shown here is derived from an EMBL/GenBank/DDBJ whole genome shotgun (WGS) entry which is preliminary data.</text>
</comment>